<dbReference type="Proteomes" id="UP001233673">
    <property type="component" value="Unassembled WGS sequence"/>
</dbReference>
<accession>A0ABT9IAF8</accession>
<name>A0ABT9IAF8_9ACTN</name>
<proteinExistence type="predicted"/>
<organism evidence="1 2">
    <name type="scientific">Blastococcus carthaginiensis</name>
    <dbReference type="NCBI Taxonomy" id="3050034"/>
    <lineage>
        <taxon>Bacteria</taxon>
        <taxon>Bacillati</taxon>
        <taxon>Actinomycetota</taxon>
        <taxon>Actinomycetes</taxon>
        <taxon>Geodermatophilales</taxon>
        <taxon>Geodermatophilaceae</taxon>
        <taxon>Blastococcus</taxon>
    </lineage>
</organism>
<evidence type="ECO:0000313" key="1">
    <source>
        <dbReference type="EMBL" id="MDP5182549.1"/>
    </source>
</evidence>
<reference evidence="2" key="1">
    <citation type="submission" date="2023-05" db="EMBL/GenBank/DDBJ databases">
        <title>Draft genome of Pseudofrankia sp. BMG5.37.</title>
        <authorList>
            <person name="Gtari M."/>
            <person name="Ghodhbane F."/>
            <person name="Sbissi I."/>
        </authorList>
    </citation>
    <scope>NUCLEOTIDE SEQUENCE [LARGE SCALE GENOMIC DNA]</scope>
    <source>
        <strain evidence="2">BMG 814</strain>
    </source>
</reference>
<protein>
    <submittedName>
        <fullName evidence="1">Uncharacterized protein</fullName>
    </submittedName>
</protein>
<keyword evidence="2" id="KW-1185">Reference proteome</keyword>
<sequence length="135" mass="14876">MRIWLLAYGVLYVVVEMVGHRLESIGWPRITALDIATAVTDAFLTVSITLAVLLTGQLLLRRWSPAAVARLRPPAPPAFLVDRPIGVRSWRSEPLALPAATPARDPYSVGAYGPAWTRRERRVAPDFPEGPGRLL</sequence>
<comment type="caution">
    <text evidence="1">The sequence shown here is derived from an EMBL/GenBank/DDBJ whole genome shotgun (WGS) entry which is preliminary data.</text>
</comment>
<dbReference type="EMBL" id="JASNFN010000005">
    <property type="protein sequence ID" value="MDP5182549.1"/>
    <property type="molecule type" value="Genomic_DNA"/>
</dbReference>
<dbReference type="RefSeq" id="WP_305999238.1">
    <property type="nucleotide sequence ID" value="NZ_JASNFN010000005.1"/>
</dbReference>
<gene>
    <name evidence="1" type="ORF">QOZ88_07845</name>
</gene>
<evidence type="ECO:0000313" key="2">
    <source>
        <dbReference type="Proteomes" id="UP001233673"/>
    </source>
</evidence>